<keyword evidence="1" id="KW-1133">Transmembrane helix</keyword>
<feature type="transmembrane region" description="Helical" evidence="1">
    <location>
        <begin position="61"/>
        <end position="79"/>
    </location>
</feature>
<dbReference type="AlphaFoldDB" id="A0A2D2AYI8"/>
<feature type="transmembrane region" description="Helical" evidence="1">
    <location>
        <begin position="88"/>
        <end position="109"/>
    </location>
</feature>
<protein>
    <submittedName>
        <fullName evidence="2">Uncharacterized protein</fullName>
    </submittedName>
</protein>
<keyword evidence="1" id="KW-0472">Membrane</keyword>
<dbReference type="EMBL" id="CP024201">
    <property type="protein sequence ID" value="ATQ43078.1"/>
    <property type="molecule type" value="Genomic_DNA"/>
</dbReference>
<name>A0A2D2AYI8_9CAUL</name>
<dbReference type="RefSeq" id="WP_099622329.1">
    <property type="nucleotide sequence ID" value="NZ_CP024201.1"/>
</dbReference>
<gene>
    <name evidence="2" type="ORF">CSW64_11975</name>
</gene>
<proteinExistence type="predicted"/>
<sequence length="153" mass="15897">MPVPASGARVANSDIQAASEGPAHTAAPALADGVEASRVGPGEAIEMVERGGLHLSQEMQLTYIIMGFGLVALLFLYLISRQRRVSALVLRIYVITIIVFGTLAVVASAYTTEQIAPVVGLFGTIAGYILGRGERSQAPEDDTSGGDGRRGAA</sequence>
<dbReference type="OrthoDB" id="1496099at2"/>
<evidence type="ECO:0000313" key="3">
    <source>
        <dbReference type="Proteomes" id="UP000228945"/>
    </source>
</evidence>
<reference evidence="2 3" key="1">
    <citation type="submission" date="2017-10" db="EMBL/GenBank/DDBJ databases">
        <title>Genome sequence of Caulobacter mirabilis FWC38.</title>
        <authorList>
            <person name="Fiebig A."/>
            <person name="Crosson S."/>
        </authorList>
    </citation>
    <scope>NUCLEOTIDE SEQUENCE [LARGE SCALE GENOMIC DNA]</scope>
    <source>
        <strain evidence="2 3">FWC 38</strain>
    </source>
</reference>
<evidence type="ECO:0000256" key="1">
    <source>
        <dbReference type="SAM" id="Phobius"/>
    </source>
</evidence>
<feature type="transmembrane region" description="Helical" evidence="1">
    <location>
        <begin position="115"/>
        <end position="131"/>
    </location>
</feature>
<organism evidence="2 3">
    <name type="scientific">Caulobacter mirabilis</name>
    <dbReference type="NCBI Taxonomy" id="69666"/>
    <lineage>
        <taxon>Bacteria</taxon>
        <taxon>Pseudomonadati</taxon>
        <taxon>Pseudomonadota</taxon>
        <taxon>Alphaproteobacteria</taxon>
        <taxon>Caulobacterales</taxon>
        <taxon>Caulobacteraceae</taxon>
        <taxon>Caulobacter</taxon>
    </lineage>
</organism>
<dbReference type="KEGG" id="cmb:CSW64_11975"/>
<accession>A0A2D2AYI8</accession>
<dbReference type="Proteomes" id="UP000228945">
    <property type="component" value="Chromosome"/>
</dbReference>
<keyword evidence="1" id="KW-0812">Transmembrane</keyword>
<evidence type="ECO:0000313" key="2">
    <source>
        <dbReference type="EMBL" id="ATQ43078.1"/>
    </source>
</evidence>
<keyword evidence="3" id="KW-1185">Reference proteome</keyword>